<accession>A0A6P1Q128</accession>
<keyword evidence="2" id="KW-1185">Reference proteome</keyword>
<evidence type="ECO:0008006" key="3">
    <source>
        <dbReference type="Google" id="ProtNLM"/>
    </source>
</evidence>
<organism evidence="1 2">
    <name type="scientific">Mixta intestinalis</name>
    <dbReference type="NCBI Taxonomy" id="1615494"/>
    <lineage>
        <taxon>Bacteria</taxon>
        <taxon>Pseudomonadati</taxon>
        <taxon>Pseudomonadota</taxon>
        <taxon>Gammaproteobacteria</taxon>
        <taxon>Enterobacterales</taxon>
        <taxon>Erwiniaceae</taxon>
        <taxon>Mixta</taxon>
    </lineage>
</organism>
<dbReference type="KEGG" id="mint:C7M51_01846"/>
<evidence type="ECO:0000313" key="1">
    <source>
        <dbReference type="EMBL" id="QHM71555.1"/>
    </source>
</evidence>
<proteinExistence type="predicted"/>
<protein>
    <recommendedName>
        <fullName evidence="3">Structural protein P5</fullName>
    </recommendedName>
</protein>
<dbReference type="OrthoDB" id="8849052at2"/>
<dbReference type="RefSeq" id="WP_160621518.1">
    <property type="nucleotide sequence ID" value="NZ_CP028271.1"/>
</dbReference>
<dbReference type="Proteomes" id="UP000464053">
    <property type="component" value="Chromosome"/>
</dbReference>
<dbReference type="AlphaFoldDB" id="A0A6P1Q128"/>
<dbReference type="EMBL" id="CP028271">
    <property type="protein sequence ID" value="QHM71555.1"/>
    <property type="molecule type" value="Genomic_DNA"/>
</dbReference>
<sequence length="141" mass="16100">MNTDKTARGIRNNNPGNIRWGDEWKGLLPEKQRTDKCFCQFRSAEYGIRAMIIILRNYQRKHGLNTINAIIQRWAPASENNTQAYIDSVALATGLAPDHVIDTGDSRFMMKILQAIIKHENGEQPYAFDVLVRAIKLAEEQ</sequence>
<evidence type="ECO:0000313" key="2">
    <source>
        <dbReference type="Proteomes" id="UP000464053"/>
    </source>
</evidence>
<reference evidence="1 2" key="1">
    <citation type="submission" date="2018-03" db="EMBL/GenBank/DDBJ databases">
        <title>Pantoea intestinalis SRCM103226 isolated form the mealworm.</title>
        <authorList>
            <person name="Jeong D.-Y."/>
            <person name="Kim J.W."/>
        </authorList>
    </citation>
    <scope>NUCLEOTIDE SEQUENCE [LARGE SCALE GENOMIC DNA]</scope>
    <source>
        <strain evidence="1 2">SRCM103226</strain>
    </source>
</reference>
<name>A0A6P1Q128_9GAMM</name>
<gene>
    <name evidence="1" type="ORF">C7M51_01846</name>
</gene>